<dbReference type="InterPro" id="IPR002930">
    <property type="entry name" value="GCV_H"/>
</dbReference>
<dbReference type="NCBIfam" id="TIGR00527">
    <property type="entry name" value="gcvH"/>
    <property type="match status" value="1"/>
</dbReference>
<dbReference type="PANTHER" id="PTHR11715:SF3">
    <property type="entry name" value="GLYCINE CLEAVAGE SYSTEM H PROTEIN-RELATED"/>
    <property type="match status" value="1"/>
</dbReference>
<evidence type="ECO:0000313" key="8">
    <source>
        <dbReference type="WBParaSite" id="MBELARI_LOCUS5337"/>
    </source>
</evidence>
<dbReference type="AlphaFoldDB" id="A0AAF3FEL9"/>
<dbReference type="InterPro" id="IPR011053">
    <property type="entry name" value="Single_hybrid_motif"/>
</dbReference>
<feature type="domain" description="Lipoyl-binding" evidence="6">
    <location>
        <begin position="51"/>
        <end position="133"/>
    </location>
</feature>
<dbReference type="InterPro" id="IPR033753">
    <property type="entry name" value="GCV_H/Fam206"/>
</dbReference>
<dbReference type="Proteomes" id="UP000887575">
    <property type="component" value="Unassembled WGS sequence"/>
</dbReference>
<accession>A0AAF3FEL9</accession>
<evidence type="ECO:0000256" key="5">
    <source>
        <dbReference type="RuleBase" id="RU364055"/>
    </source>
</evidence>
<evidence type="ECO:0000256" key="1">
    <source>
        <dbReference type="ARBA" id="ARBA00009249"/>
    </source>
</evidence>
<protein>
    <recommendedName>
        <fullName evidence="5">Glycine cleavage system H protein</fullName>
    </recommendedName>
</protein>
<comment type="subunit">
    <text evidence="5">The glycine cleavage system is composed of four proteins: P, T, L and H.</text>
</comment>
<dbReference type="InterPro" id="IPR017453">
    <property type="entry name" value="GCV_H_sub"/>
</dbReference>
<dbReference type="GO" id="GO:0019464">
    <property type="term" value="P:glycine decarboxylation via glycine cleavage system"/>
    <property type="evidence" value="ECO:0007669"/>
    <property type="project" value="UniProtKB-UniRule"/>
</dbReference>
<dbReference type="CDD" id="cd06848">
    <property type="entry name" value="GCS_H"/>
    <property type="match status" value="1"/>
</dbReference>
<dbReference type="PROSITE" id="PS00189">
    <property type="entry name" value="LIPOYL"/>
    <property type="match status" value="1"/>
</dbReference>
<evidence type="ECO:0000256" key="4">
    <source>
        <dbReference type="PIRSR" id="PIRSR617453-50"/>
    </source>
</evidence>
<evidence type="ECO:0000256" key="3">
    <source>
        <dbReference type="ARBA" id="ARBA00022946"/>
    </source>
</evidence>
<organism evidence="7 8">
    <name type="scientific">Mesorhabditis belari</name>
    <dbReference type="NCBI Taxonomy" id="2138241"/>
    <lineage>
        <taxon>Eukaryota</taxon>
        <taxon>Metazoa</taxon>
        <taxon>Ecdysozoa</taxon>
        <taxon>Nematoda</taxon>
        <taxon>Chromadorea</taxon>
        <taxon>Rhabditida</taxon>
        <taxon>Rhabditina</taxon>
        <taxon>Rhabditomorpha</taxon>
        <taxon>Rhabditoidea</taxon>
        <taxon>Rhabditidae</taxon>
        <taxon>Mesorhabditinae</taxon>
        <taxon>Mesorhabditis</taxon>
    </lineage>
</organism>
<comment type="function">
    <text evidence="5">The H protein shuttles the methylamine group of glycine from the P protein to the T protein.</text>
</comment>
<dbReference type="GO" id="GO:0005739">
    <property type="term" value="C:mitochondrion"/>
    <property type="evidence" value="ECO:0007669"/>
    <property type="project" value="UniProtKB-SubCell"/>
</dbReference>
<dbReference type="WBParaSite" id="MBELARI_LOCUS5337">
    <property type="protein sequence ID" value="MBELARI_LOCUS5337"/>
    <property type="gene ID" value="MBELARI_LOCUS5337"/>
</dbReference>
<dbReference type="SUPFAM" id="SSF51230">
    <property type="entry name" value="Single hybrid motif"/>
    <property type="match status" value="1"/>
</dbReference>
<dbReference type="HAMAP" id="MF_00272">
    <property type="entry name" value="GcvH"/>
    <property type="match status" value="1"/>
</dbReference>
<keyword evidence="5" id="KW-0496">Mitochondrion</keyword>
<dbReference type="GO" id="GO:0005960">
    <property type="term" value="C:glycine cleavage complex"/>
    <property type="evidence" value="ECO:0007669"/>
    <property type="project" value="UniProtKB-UniRule"/>
</dbReference>
<keyword evidence="7" id="KW-1185">Reference proteome</keyword>
<name>A0AAF3FEL9_9BILA</name>
<comment type="subcellular location">
    <subcellularLocation>
        <location evidence="5">Mitochondrion</location>
    </subcellularLocation>
</comment>
<keyword evidence="2 4" id="KW-0450">Lipoyl</keyword>
<keyword evidence="3 5" id="KW-0809">Transit peptide</keyword>
<dbReference type="InterPro" id="IPR000089">
    <property type="entry name" value="Biotin_lipoyl"/>
</dbReference>
<dbReference type="PROSITE" id="PS50968">
    <property type="entry name" value="BIOTINYL_LIPOYL"/>
    <property type="match status" value="1"/>
</dbReference>
<comment type="cofactor">
    <cofactor evidence="5">
        <name>(R)-lipoate</name>
        <dbReference type="ChEBI" id="CHEBI:83088"/>
    </cofactor>
    <text evidence="5">Binds 1 lipoyl cofactor covalently.</text>
</comment>
<evidence type="ECO:0000256" key="2">
    <source>
        <dbReference type="ARBA" id="ARBA00022823"/>
    </source>
</evidence>
<proteinExistence type="inferred from homology"/>
<reference evidence="8" key="1">
    <citation type="submission" date="2024-02" db="UniProtKB">
        <authorList>
            <consortium name="WormBaseParasite"/>
        </authorList>
    </citation>
    <scope>IDENTIFICATION</scope>
</reference>
<feature type="modified residue" description="N6-lipoyllysine" evidence="4">
    <location>
        <position position="92"/>
    </location>
</feature>
<comment type="similarity">
    <text evidence="1 5">Belongs to the GcvH family.</text>
</comment>
<evidence type="ECO:0000313" key="7">
    <source>
        <dbReference type="Proteomes" id="UP000887575"/>
    </source>
</evidence>
<dbReference type="InterPro" id="IPR003016">
    <property type="entry name" value="2-oxoA_DH_lipoyl-BS"/>
</dbReference>
<dbReference type="PANTHER" id="PTHR11715">
    <property type="entry name" value="GLYCINE CLEAVAGE SYSTEM H PROTEIN"/>
    <property type="match status" value="1"/>
</dbReference>
<dbReference type="Gene3D" id="2.40.50.100">
    <property type="match status" value="1"/>
</dbReference>
<dbReference type="GO" id="GO:0009249">
    <property type="term" value="P:protein lipoylation"/>
    <property type="evidence" value="ECO:0007669"/>
    <property type="project" value="TreeGrafter"/>
</dbReference>
<evidence type="ECO:0000259" key="6">
    <source>
        <dbReference type="PROSITE" id="PS50968"/>
    </source>
</evidence>
<sequence length="160" mass="17385">MAALLLRSSSRLVHLPELITLQRASLSVSSRFFADRKFTKKHEWVLVENGVGTVGITAFAAGALGDIVYVDLPEVGKQVAQGDSFCAVESVKAASDVYTPVSGTITERNEALEGAPNMINKSPLDEGWICKVKLTEESELKGLLTEAEYNTFKEQEEAAH</sequence>
<dbReference type="Pfam" id="PF01597">
    <property type="entry name" value="GCV_H"/>
    <property type="match status" value="1"/>
</dbReference>
<dbReference type="NCBIfam" id="NF002270">
    <property type="entry name" value="PRK01202.1"/>
    <property type="match status" value="1"/>
</dbReference>